<comment type="caution">
    <text evidence="2">The sequence shown here is derived from an EMBL/GenBank/DDBJ whole genome shotgun (WGS) entry which is preliminary data.</text>
</comment>
<dbReference type="InterPro" id="IPR037401">
    <property type="entry name" value="SnoaL-like"/>
</dbReference>
<evidence type="ECO:0000259" key="1">
    <source>
        <dbReference type="Pfam" id="PF12680"/>
    </source>
</evidence>
<dbReference type="Pfam" id="PF12680">
    <property type="entry name" value="SnoaL_2"/>
    <property type="match status" value="1"/>
</dbReference>
<dbReference type="RefSeq" id="WP_097574011.1">
    <property type="nucleotide sequence ID" value="NZ_NWQG01000065.1"/>
</dbReference>
<name>A0A2A6FFQ6_9HYPH</name>
<evidence type="ECO:0000313" key="3">
    <source>
        <dbReference type="Proteomes" id="UP000219182"/>
    </source>
</evidence>
<reference evidence="2 3" key="1">
    <citation type="submission" date="2017-09" db="EMBL/GenBank/DDBJ databases">
        <title>Mesorhizobum sanjuanii sp. nov. isolated from nodules of Lotus tenuis in saline-alkaline lowlands of Flooding Pampa.</title>
        <authorList>
            <person name="Sannazzaro A.I."/>
            <person name="Torres Tejerizo G.A."/>
            <person name="Fontana F."/>
            <person name="Cumpa Velazquez L.M."/>
            <person name="Hansen L."/>
            <person name="Pistorio M."/>
            <person name="Estrella M.J."/>
        </authorList>
    </citation>
    <scope>NUCLEOTIDE SEQUENCE [LARGE SCALE GENOMIC DNA]</scope>
    <source>
        <strain evidence="2 3">BSA136</strain>
    </source>
</reference>
<evidence type="ECO:0000313" key="2">
    <source>
        <dbReference type="EMBL" id="PDQ20810.1"/>
    </source>
</evidence>
<gene>
    <name evidence="2" type="ORF">CN311_12455</name>
</gene>
<keyword evidence="3" id="KW-1185">Reference proteome</keyword>
<proteinExistence type="predicted"/>
<organism evidence="2 3">
    <name type="scientific">Mesorhizobium sanjuanii</name>
    <dbReference type="NCBI Taxonomy" id="2037900"/>
    <lineage>
        <taxon>Bacteria</taxon>
        <taxon>Pseudomonadati</taxon>
        <taxon>Pseudomonadota</taxon>
        <taxon>Alphaproteobacteria</taxon>
        <taxon>Hyphomicrobiales</taxon>
        <taxon>Phyllobacteriaceae</taxon>
        <taxon>Mesorhizobium</taxon>
    </lineage>
</organism>
<dbReference type="EMBL" id="NWQG01000065">
    <property type="protein sequence ID" value="PDQ20810.1"/>
    <property type="molecule type" value="Genomic_DNA"/>
</dbReference>
<dbReference type="AlphaFoldDB" id="A0A2A6FFQ6"/>
<feature type="domain" description="SnoaL-like" evidence="1">
    <location>
        <begin position="30"/>
        <end position="126"/>
    </location>
</feature>
<protein>
    <recommendedName>
        <fullName evidence="1">SnoaL-like domain-containing protein</fullName>
    </recommendedName>
</protein>
<dbReference type="Gene3D" id="3.10.450.50">
    <property type="match status" value="1"/>
</dbReference>
<sequence>MDETLGQRSTAMELLENMFDVEMRFLRSDSDSVDMLAGAFHAEVVVHEPRSLPYAGDWRGLDGIGALFHKMREIWSDVAVEGLQAAQNDDMVYMSCTLRLTARANGAVVVQPFAEVLRFKDGRLIEGTPFYHDTNEIMTTLGSPGTGAEVA</sequence>
<dbReference type="InterPro" id="IPR032710">
    <property type="entry name" value="NTF2-like_dom_sf"/>
</dbReference>
<dbReference type="Proteomes" id="UP000219182">
    <property type="component" value="Unassembled WGS sequence"/>
</dbReference>
<accession>A0A2A6FFQ6</accession>
<dbReference type="SUPFAM" id="SSF54427">
    <property type="entry name" value="NTF2-like"/>
    <property type="match status" value="1"/>
</dbReference>